<dbReference type="SUPFAM" id="SSF56349">
    <property type="entry name" value="DNA breaking-rejoining enzymes"/>
    <property type="match status" value="1"/>
</dbReference>
<accession>A0A9P0BGT5</accession>
<dbReference type="AlphaFoldDB" id="A0A9P0BGT5"/>
<gene>
    <name evidence="1" type="ORF">MELIAE_LOCUS11859</name>
</gene>
<evidence type="ECO:0000313" key="1">
    <source>
        <dbReference type="EMBL" id="CAH0562839.1"/>
    </source>
</evidence>
<dbReference type="OrthoDB" id="6783964at2759"/>
<evidence type="ECO:0000313" key="2">
    <source>
        <dbReference type="Proteomes" id="UP001154078"/>
    </source>
</evidence>
<dbReference type="PANTHER" id="PTHR33480">
    <property type="entry name" value="SET DOMAIN-CONTAINING PROTEIN-RELATED"/>
    <property type="match status" value="1"/>
</dbReference>
<name>A0A9P0BGT5_BRAAE</name>
<keyword evidence="2" id="KW-1185">Reference proteome</keyword>
<reference evidence="1" key="1">
    <citation type="submission" date="2021-12" db="EMBL/GenBank/DDBJ databases">
        <authorList>
            <person name="King R."/>
        </authorList>
    </citation>
    <scope>NUCLEOTIDE SEQUENCE</scope>
</reference>
<proteinExistence type="predicted"/>
<organism evidence="1 2">
    <name type="scientific">Brassicogethes aeneus</name>
    <name type="common">Rape pollen beetle</name>
    <name type="synonym">Meligethes aeneus</name>
    <dbReference type="NCBI Taxonomy" id="1431903"/>
    <lineage>
        <taxon>Eukaryota</taxon>
        <taxon>Metazoa</taxon>
        <taxon>Ecdysozoa</taxon>
        <taxon>Arthropoda</taxon>
        <taxon>Hexapoda</taxon>
        <taxon>Insecta</taxon>
        <taxon>Pterygota</taxon>
        <taxon>Neoptera</taxon>
        <taxon>Endopterygota</taxon>
        <taxon>Coleoptera</taxon>
        <taxon>Polyphaga</taxon>
        <taxon>Cucujiformia</taxon>
        <taxon>Nitidulidae</taxon>
        <taxon>Meligethinae</taxon>
        <taxon>Brassicogethes</taxon>
    </lineage>
</organism>
<dbReference type="InterPro" id="IPR011010">
    <property type="entry name" value="DNA_brk_join_enz"/>
</dbReference>
<dbReference type="GO" id="GO:0003677">
    <property type="term" value="F:DNA binding"/>
    <property type="evidence" value="ECO:0007669"/>
    <property type="project" value="InterPro"/>
</dbReference>
<protein>
    <submittedName>
        <fullName evidence="1">Uncharacterized protein</fullName>
    </submittedName>
</protein>
<dbReference type="Proteomes" id="UP001154078">
    <property type="component" value="Chromosome 8"/>
</dbReference>
<sequence length="268" mass="30951">MTSNYERVVAGGKGSRAIVILFSPNVQEYISLLLEIRNNRDIVPKSNGYLFAYPGVVNHWVRGDVVLKNFAKSSKIENPEAMTSNRLRKQIATLMQLINLDKSDYSQFSKFMGHTEKTHQEFYEITQDAYQTAKIAKLLNLFDQGKGTEYRNKELAEIDIDPNNVLVEYDEESENKENPLVSSTQILNSNINDDNSTVKRQKIKSNRTRWTAQQKKLVTLHFKGHIKNKKAPKKEECKTFINEHKDVLGNLDWVRVKTFVYNVYTQGK</sequence>
<dbReference type="EMBL" id="OV121139">
    <property type="protein sequence ID" value="CAH0562839.1"/>
    <property type="molecule type" value="Genomic_DNA"/>
</dbReference>